<dbReference type="AlphaFoldDB" id="A0A2B8BKG2"/>
<dbReference type="PROSITE" id="PS51318">
    <property type="entry name" value="TAT"/>
    <property type="match status" value="1"/>
</dbReference>
<evidence type="ECO:0000313" key="1">
    <source>
        <dbReference type="EMBL" id="PGH58240.1"/>
    </source>
</evidence>
<dbReference type="Proteomes" id="UP000225379">
    <property type="component" value="Unassembled WGS sequence"/>
</dbReference>
<accession>A0A2B8BKG2</accession>
<dbReference type="InterPro" id="IPR006311">
    <property type="entry name" value="TAT_signal"/>
</dbReference>
<reference evidence="2" key="1">
    <citation type="submission" date="2017-10" db="EMBL/GenBank/DDBJ databases">
        <authorList>
            <person name="Kravchenko I.K."/>
            <person name="Grouzdev D.S."/>
        </authorList>
    </citation>
    <scope>NUCLEOTIDE SEQUENCE [LARGE SCALE GENOMIC DNA]</scope>
    <source>
        <strain evidence="2">B2</strain>
    </source>
</reference>
<keyword evidence="2" id="KW-1185">Reference proteome</keyword>
<evidence type="ECO:0000313" key="2">
    <source>
        <dbReference type="Proteomes" id="UP000225379"/>
    </source>
</evidence>
<gene>
    <name evidence="1" type="ORF">CRT60_09930</name>
</gene>
<dbReference type="EMBL" id="PDKW01000039">
    <property type="protein sequence ID" value="PGH58240.1"/>
    <property type="molecule type" value="Genomic_DNA"/>
</dbReference>
<comment type="caution">
    <text evidence="1">The sequence shown here is derived from an EMBL/GenBank/DDBJ whole genome shotgun (WGS) entry which is preliminary data.</text>
</comment>
<sequence>MDRRSLLKGGAAAILSAPIAGAPVHAMEDDHLLSLWRDFLDTDARLDALDQQAAEAIAKMPTWARWDDSLTGLRRLAPEWRPAIRKRNSVPDDFPLRPLEEDIKALNKKLVYEAVGRWIDENYPANVVHGWVGAGLSEELLKARVAAQSAPSVIAERLLGEQRLLEHARQYCNQHRWEKRTGLKAIRKEQDKIVDIACDLKWSIIDAPHASSVGMLIRLRVFVYQKTEQFSRLMDDLDSDDQFIIRMVYELERSLLRDAAALIPPFPKLDAYMRGVAA</sequence>
<protein>
    <submittedName>
        <fullName evidence="1">Uncharacterized protein</fullName>
    </submittedName>
</protein>
<dbReference type="RefSeq" id="WP_098736220.1">
    <property type="nucleotide sequence ID" value="NZ_PDKW01000039.1"/>
</dbReference>
<proteinExistence type="predicted"/>
<name>A0A2B8BKG2_9PROT</name>
<organism evidence="1 2">
    <name type="scientific">Azospirillum palustre</name>
    <dbReference type="NCBI Taxonomy" id="2044885"/>
    <lineage>
        <taxon>Bacteria</taxon>
        <taxon>Pseudomonadati</taxon>
        <taxon>Pseudomonadota</taxon>
        <taxon>Alphaproteobacteria</taxon>
        <taxon>Rhodospirillales</taxon>
        <taxon>Azospirillaceae</taxon>
        <taxon>Azospirillum</taxon>
    </lineage>
</organism>